<dbReference type="CDD" id="cd10839">
    <property type="entry name" value="cpPDZ1_DegP-like"/>
    <property type="match status" value="1"/>
</dbReference>
<evidence type="ECO:0000256" key="11">
    <source>
        <dbReference type="ARBA" id="ARBA00022825"/>
    </source>
</evidence>
<evidence type="ECO:0000256" key="1">
    <source>
        <dbReference type="ARBA" id="ARBA00001772"/>
    </source>
</evidence>
<keyword evidence="17" id="KW-1185">Reference proteome</keyword>
<evidence type="ECO:0000256" key="3">
    <source>
        <dbReference type="ARBA" id="ARBA00010541"/>
    </source>
</evidence>
<evidence type="ECO:0000256" key="12">
    <source>
        <dbReference type="ARBA" id="ARBA00023016"/>
    </source>
</evidence>
<evidence type="ECO:0000256" key="13">
    <source>
        <dbReference type="ARBA" id="ARBA00032850"/>
    </source>
</evidence>
<feature type="region of interest" description="Disordered" evidence="14">
    <location>
        <begin position="95"/>
        <end position="121"/>
    </location>
</feature>
<proteinExistence type="inferred from homology"/>
<dbReference type="InterPro" id="IPR001478">
    <property type="entry name" value="PDZ"/>
</dbReference>
<reference evidence="17" key="1">
    <citation type="journal article" date="2019" name="Int. J. Syst. Evol. Microbiol.">
        <title>The Global Catalogue of Microorganisms (GCM) 10K type strain sequencing project: providing services to taxonomists for standard genome sequencing and annotation.</title>
        <authorList>
            <consortium name="The Broad Institute Genomics Platform"/>
            <consortium name="The Broad Institute Genome Sequencing Center for Infectious Disease"/>
            <person name="Wu L."/>
            <person name="Ma J."/>
        </authorList>
    </citation>
    <scope>NUCLEOTIDE SEQUENCE [LARGE SCALE GENOMIC DNA]</scope>
    <source>
        <strain evidence="17">CCUG 51308</strain>
    </source>
</reference>
<evidence type="ECO:0000259" key="15">
    <source>
        <dbReference type="PROSITE" id="PS50106"/>
    </source>
</evidence>
<dbReference type="SUPFAM" id="SSF50494">
    <property type="entry name" value="Trypsin-like serine proteases"/>
    <property type="match status" value="1"/>
</dbReference>
<feature type="domain" description="PDZ" evidence="15">
    <location>
        <begin position="287"/>
        <end position="353"/>
    </location>
</feature>
<keyword evidence="7" id="KW-0732">Signal</keyword>
<evidence type="ECO:0000256" key="8">
    <source>
        <dbReference type="ARBA" id="ARBA00022737"/>
    </source>
</evidence>
<protein>
    <recommendedName>
        <fullName evidence="5">Probable periplasmic serine endoprotease DegP-like</fullName>
        <ecNumber evidence="4">3.4.21.107</ecNumber>
    </recommendedName>
    <alternativeName>
        <fullName evidence="13">Protease Do</fullName>
    </alternativeName>
</protein>
<keyword evidence="12" id="KW-0346">Stress response</keyword>
<evidence type="ECO:0000256" key="6">
    <source>
        <dbReference type="ARBA" id="ARBA00022670"/>
    </source>
</evidence>
<evidence type="ECO:0000313" key="17">
    <source>
        <dbReference type="Proteomes" id="UP001596492"/>
    </source>
</evidence>
<accession>A0ABW2IID7</accession>
<dbReference type="PRINTS" id="PR00834">
    <property type="entry name" value="PROTEASES2C"/>
</dbReference>
<dbReference type="EC" id="3.4.21.107" evidence="4"/>
<dbReference type="SUPFAM" id="SSF50156">
    <property type="entry name" value="PDZ domain-like"/>
    <property type="match status" value="2"/>
</dbReference>
<dbReference type="Gene3D" id="2.40.10.120">
    <property type="match status" value="1"/>
</dbReference>
<feature type="compositionally biased region" description="Basic and acidic residues" evidence="14">
    <location>
        <begin position="410"/>
        <end position="419"/>
    </location>
</feature>
<evidence type="ECO:0000256" key="14">
    <source>
        <dbReference type="SAM" id="MobiDB-lite"/>
    </source>
</evidence>
<dbReference type="Pfam" id="PF13365">
    <property type="entry name" value="Trypsin_2"/>
    <property type="match status" value="1"/>
</dbReference>
<dbReference type="InterPro" id="IPR036034">
    <property type="entry name" value="PDZ_sf"/>
</dbReference>
<sequence>MKTTGKSRTLKTSLMMAVFGSVAIGGLMMSPVGNRVADAKPIAVQAPVGAPMSFADLIDRVSPAVVSVQVTTEIEAPEQYGELFERFRNIPGFEDFMDRQGNGEGEGDEEGQGPAPREGRSLGSGFFISDTGYIVTNNHVVENASEVTVTLSNGDELEADIVGLDELTDLAVLKVKKPGKYPFVEFELEKAPRVGDWVVAVGNPFGLGGTATAGIVSASGREMNGSNYSNFIQIDASINRGNSGGPTFDLYGQVIGVNTAIYSPSGGSVGIGFAIESNVAKDITDRLIKDGKVTRGWLGVSIQSLSREMVEAQGLESEKGALVADVQVGSPAEKSGIERGDVILSVNGISVNDSRELTRLVGGLIAETKNDFKLIRDGKIKTIPVTIGIRPEDVNSAFNRGEDTEPDEKEAEKAPEGKEYQGVTVKPLGADEYEFFGLKTTEKGVFVLDVKRGSAFAEAGIAKGDALLEAQGTALNSSTDLANVVANAKAAGKKNILVAVRKGRATIFLPVDIEDLK</sequence>
<dbReference type="PANTHER" id="PTHR22939">
    <property type="entry name" value="SERINE PROTEASE FAMILY S1C HTRA-RELATED"/>
    <property type="match status" value="1"/>
</dbReference>
<evidence type="ECO:0000256" key="9">
    <source>
        <dbReference type="ARBA" id="ARBA00022764"/>
    </source>
</evidence>
<keyword evidence="10 16" id="KW-0378">Hydrolase</keyword>
<evidence type="ECO:0000256" key="5">
    <source>
        <dbReference type="ARBA" id="ARBA00013958"/>
    </source>
</evidence>
<dbReference type="GO" id="GO:0016787">
    <property type="term" value="F:hydrolase activity"/>
    <property type="evidence" value="ECO:0007669"/>
    <property type="project" value="UniProtKB-KW"/>
</dbReference>
<dbReference type="PANTHER" id="PTHR22939:SF130">
    <property type="entry name" value="PERIPLASMIC SERINE ENDOPROTEASE DEGP-LIKE-RELATED"/>
    <property type="match status" value="1"/>
</dbReference>
<keyword evidence="9" id="KW-0574">Periplasm</keyword>
<dbReference type="InterPro" id="IPR001940">
    <property type="entry name" value="Peptidase_S1C"/>
</dbReference>
<dbReference type="NCBIfam" id="TIGR02037">
    <property type="entry name" value="degP_htrA_DO"/>
    <property type="match status" value="1"/>
</dbReference>
<comment type="subcellular location">
    <subcellularLocation>
        <location evidence="2">Periplasm</location>
    </subcellularLocation>
</comment>
<dbReference type="Pfam" id="PF13180">
    <property type="entry name" value="PDZ_2"/>
    <property type="match status" value="2"/>
</dbReference>
<evidence type="ECO:0000256" key="4">
    <source>
        <dbReference type="ARBA" id="ARBA00013035"/>
    </source>
</evidence>
<dbReference type="RefSeq" id="WP_382166076.1">
    <property type="nucleotide sequence ID" value="NZ_JBHTBR010000002.1"/>
</dbReference>
<evidence type="ECO:0000256" key="2">
    <source>
        <dbReference type="ARBA" id="ARBA00004418"/>
    </source>
</evidence>
<feature type="region of interest" description="Disordered" evidence="14">
    <location>
        <begin position="396"/>
        <end position="419"/>
    </location>
</feature>
<evidence type="ECO:0000313" key="16">
    <source>
        <dbReference type="EMBL" id="MFC7290871.1"/>
    </source>
</evidence>
<dbReference type="SMART" id="SM00228">
    <property type="entry name" value="PDZ"/>
    <property type="match status" value="2"/>
</dbReference>
<name>A0ABW2IID7_9PROT</name>
<gene>
    <name evidence="16" type="ORF">ACFQS8_04540</name>
</gene>
<organism evidence="16 17">
    <name type="scientific">Hirschia litorea</name>
    <dbReference type="NCBI Taxonomy" id="1199156"/>
    <lineage>
        <taxon>Bacteria</taxon>
        <taxon>Pseudomonadati</taxon>
        <taxon>Pseudomonadota</taxon>
        <taxon>Alphaproteobacteria</taxon>
        <taxon>Hyphomonadales</taxon>
        <taxon>Hyphomonadaceae</taxon>
        <taxon>Hirschia</taxon>
    </lineage>
</organism>
<keyword evidence="8" id="KW-0677">Repeat</keyword>
<dbReference type="InterPro" id="IPR009003">
    <property type="entry name" value="Peptidase_S1_PA"/>
</dbReference>
<comment type="catalytic activity">
    <reaction evidence="1">
        <text>Acts on substrates that are at least partially unfolded. The cleavage site P1 residue is normally between a pair of hydrophobic residues, such as Val-|-Val.</text>
        <dbReference type="EC" id="3.4.21.107"/>
    </reaction>
</comment>
<dbReference type="Gene3D" id="2.30.42.10">
    <property type="match status" value="2"/>
</dbReference>
<comment type="similarity">
    <text evidence="3">Belongs to the peptidase S1C family.</text>
</comment>
<dbReference type="Proteomes" id="UP001596492">
    <property type="component" value="Unassembled WGS sequence"/>
</dbReference>
<evidence type="ECO:0000256" key="10">
    <source>
        <dbReference type="ARBA" id="ARBA00022801"/>
    </source>
</evidence>
<dbReference type="InterPro" id="IPR011782">
    <property type="entry name" value="Pept_S1C_Do"/>
</dbReference>
<keyword evidence="6" id="KW-0645">Protease</keyword>
<keyword evidence="11" id="KW-0720">Serine protease</keyword>
<dbReference type="EMBL" id="JBHTBR010000002">
    <property type="protein sequence ID" value="MFC7290871.1"/>
    <property type="molecule type" value="Genomic_DNA"/>
</dbReference>
<feature type="domain" description="PDZ" evidence="15">
    <location>
        <begin position="422"/>
        <end position="503"/>
    </location>
</feature>
<evidence type="ECO:0000256" key="7">
    <source>
        <dbReference type="ARBA" id="ARBA00022729"/>
    </source>
</evidence>
<dbReference type="PROSITE" id="PS50106">
    <property type="entry name" value="PDZ"/>
    <property type="match status" value="2"/>
</dbReference>
<comment type="caution">
    <text evidence="16">The sequence shown here is derived from an EMBL/GenBank/DDBJ whole genome shotgun (WGS) entry which is preliminary data.</text>
</comment>